<evidence type="ECO:0000256" key="5">
    <source>
        <dbReference type="PROSITE-ProRule" id="PRU00169"/>
    </source>
</evidence>
<dbReference type="PRINTS" id="PR00038">
    <property type="entry name" value="HTHLUXR"/>
</dbReference>
<evidence type="ECO:0000259" key="6">
    <source>
        <dbReference type="PROSITE" id="PS50043"/>
    </source>
</evidence>
<keyword evidence="3" id="KW-0238">DNA-binding</keyword>
<keyword evidence="2" id="KW-0805">Transcription regulation</keyword>
<dbReference type="SMART" id="SM00448">
    <property type="entry name" value="REC"/>
    <property type="match status" value="1"/>
</dbReference>
<dbReference type="InterPro" id="IPR011006">
    <property type="entry name" value="CheY-like_superfamily"/>
</dbReference>
<dbReference type="InterPro" id="IPR058245">
    <property type="entry name" value="NreC/VraR/RcsB-like_REC"/>
</dbReference>
<accession>A0A927C8G8</accession>
<evidence type="ECO:0000256" key="4">
    <source>
        <dbReference type="ARBA" id="ARBA00023163"/>
    </source>
</evidence>
<evidence type="ECO:0000256" key="1">
    <source>
        <dbReference type="ARBA" id="ARBA00022553"/>
    </source>
</evidence>
<dbReference type="InterPro" id="IPR039420">
    <property type="entry name" value="WalR-like"/>
</dbReference>
<reference evidence="8" key="1">
    <citation type="submission" date="2020-09" db="EMBL/GenBank/DDBJ databases">
        <title>A novel bacterium of genus Paenibacillus, isolated from South China Sea.</title>
        <authorList>
            <person name="Huang H."/>
            <person name="Mo K."/>
            <person name="Hu Y."/>
        </authorList>
    </citation>
    <scope>NUCLEOTIDE SEQUENCE</scope>
    <source>
        <strain evidence="8">IB182363</strain>
    </source>
</reference>
<dbReference type="Pfam" id="PF00196">
    <property type="entry name" value="GerE"/>
    <property type="match status" value="1"/>
</dbReference>
<feature type="domain" description="HTH luxR-type" evidence="6">
    <location>
        <begin position="146"/>
        <end position="211"/>
    </location>
</feature>
<dbReference type="CDD" id="cd17535">
    <property type="entry name" value="REC_NarL-like"/>
    <property type="match status" value="1"/>
</dbReference>
<dbReference type="PANTHER" id="PTHR43214">
    <property type="entry name" value="TWO-COMPONENT RESPONSE REGULATOR"/>
    <property type="match status" value="1"/>
</dbReference>
<dbReference type="Pfam" id="PF00072">
    <property type="entry name" value="Response_reg"/>
    <property type="match status" value="1"/>
</dbReference>
<dbReference type="GO" id="GO:0000160">
    <property type="term" value="P:phosphorelay signal transduction system"/>
    <property type="evidence" value="ECO:0007669"/>
    <property type="project" value="InterPro"/>
</dbReference>
<dbReference type="InterPro" id="IPR001789">
    <property type="entry name" value="Sig_transdc_resp-reg_receiver"/>
</dbReference>
<dbReference type="PROSITE" id="PS50043">
    <property type="entry name" value="HTH_LUXR_2"/>
    <property type="match status" value="1"/>
</dbReference>
<keyword evidence="4" id="KW-0804">Transcription</keyword>
<dbReference type="Proteomes" id="UP000639396">
    <property type="component" value="Unassembled WGS sequence"/>
</dbReference>
<keyword evidence="9" id="KW-1185">Reference proteome</keyword>
<dbReference type="EMBL" id="JACXJA010000019">
    <property type="protein sequence ID" value="MBD2863323.1"/>
    <property type="molecule type" value="Genomic_DNA"/>
</dbReference>
<dbReference type="SMART" id="SM00421">
    <property type="entry name" value="HTH_LUXR"/>
    <property type="match status" value="1"/>
</dbReference>
<sequence length="220" mass="24913">MKRTVRTVVVDDHPVVARATKLILEQVEGITVVGVASNGQQCLELVEEHQPELLFLDYHMPDQYGSLVAEKVKRRYPQTHIVIFTGIDVADLYNHLLEIGVSGIISKESGETTIQNLVRCILDNHTMIPLPLYQQMRVTNRVPRPAETETVVLSADELQIMSLLVKGVTHEQIADQIHVSKRSVDNYLKKIYDKFGVSTRIQAIEKFVRSPMYADLPEEP</sequence>
<feature type="domain" description="Response regulatory" evidence="7">
    <location>
        <begin position="6"/>
        <end position="122"/>
    </location>
</feature>
<gene>
    <name evidence="8" type="ORF">IDH45_15120</name>
</gene>
<evidence type="ECO:0000259" key="7">
    <source>
        <dbReference type="PROSITE" id="PS50110"/>
    </source>
</evidence>
<dbReference type="PANTHER" id="PTHR43214:SF1">
    <property type="entry name" value="TRANSCRIPTIONAL REGULATORY PROTEIN COMA"/>
    <property type="match status" value="1"/>
</dbReference>
<dbReference type="GO" id="GO:0003677">
    <property type="term" value="F:DNA binding"/>
    <property type="evidence" value="ECO:0007669"/>
    <property type="project" value="UniProtKB-KW"/>
</dbReference>
<evidence type="ECO:0000313" key="8">
    <source>
        <dbReference type="EMBL" id="MBD2863323.1"/>
    </source>
</evidence>
<protein>
    <submittedName>
        <fullName evidence="8">Response regulator transcription factor</fullName>
    </submittedName>
</protein>
<comment type="caution">
    <text evidence="8">The sequence shown here is derived from an EMBL/GenBank/DDBJ whole genome shotgun (WGS) entry which is preliminary data.</text>
</comment>
<dbReference type="Gene3D" id="3.40.50.2300">
    <property type="match status" value="1"/>
</dbReference>
<organism evidence="8 9">
    <name type="scientific">Paenibacillus oceani</name>
    <dbReference type="NCBI Taxonomy" id="2772510"/>
    <lineage>
        <taxon>Bacteria</taxon>
        <taxon>Bacillati</taxon>
        <taxon>Bacillota</taxon>
        <taxon>Bacilli</taxon>
        <taxon>Bacillales</taxon>
        <taxon>Paenibacillaceae</taxon>
        <taxon>Paenibacillus</taxon>
    </lineage>
</organism>
<dbReference type="SUPFAM" id="SSF52172">
    <property type="entry name" value="CheY-like"/>
    <property type="match status" value="1"/>
</dbReference>
<dbReference type="GO" id="GO:0006355">
    <property type="term" value="P:regulation of DNA-templated transcription"/>
    <property type="evidence" value="ECO:0007669"/>
    <property type="project" value="InterPro"/>
</dbReference>
<name>A0A927C8G8_9BACL</name>
<evidence type="ECO:0000256" key="3">
    <source>
        <dbReference type="ARBA" id="ARBA00023125"/>
    </source>
</evidence>
<proteinExistence type="predicted"/>
<dbReference type="PROSITE" id="PS50110">
    <property type="entry name" value="RESPONSE_REGULATORY"/>
    <property type="match status" value="1"/>
</dbReference>
<evidence type="ECO:0000313" key="9">
    <source>
        <dbReference type="Proteomes" id="UP000639396"/>
    </source>
</evidence>
<dbReference type="RefSeq" id="WP_190928957.1">
    <property type="nucleotide sequence ID" value="NZ_JACXJA010000019.1"/>
</dbReference>
<keyword evidence="1 5" id="KW-0597">Phosphoprotein</keyword>
<dbReference type="AlphaFoldDB" id="A0A927C8G8"/>
<feature type="modified residue" description="4-aspartylphosphate" evidence="5">
    <location>
        <position position="57"/>
    </location>
</feature>
<dbReference type="InterPro" id="IPR000792">
    <property type="entry name" value="Tscrpt_reg_LuxR_C"/>
</dbReference>
<evidence type="ECO:0000256" key="2">
    <source>
        <dbReference type="ARBA" id="ARBA00023015"/>
    </source>
</evidence>